<dbReference type="PANTHER" id="PTHR32305">
    <property type="match status" value="1"/>
</dbReference>
<dbReference type="SUPFAM" id="SSF69279">
    <property type="entry name" value="Phage tail proteins"/>
    <property type="match status" value="2"/>
</dbReference>
<dbReference type="InterPro" id="IPR006533">
    <property type="entry name" value="T6SS_Vgr_RhsGE"/>
</dbReference>
<dbReference type="Pfam" id="PF22178">
    <property type="entry name" value="Gp5_trimer_C"/>
    <property type="match status" value="1"/>
</dbReference>
<dbReference type="InterPro" id="IPR017847">
    <property type="entry name" value="T6SS_RhsGE_Vgr_subset"/>
</dbReference>
<dbReference type="Gene3D" id="3.55.50.10">
    <property type="entry name" value="Baseplate protein-like domains"/>
    <property type="match status" value="1"/>
</dbReference>
<dbReference type="AlphaFoldDB" id="A0A2B8BKJ8"/>
<dbReference type="InterPro" id="IPR037026">
    <property type="entry name" value="Vgr_OB-fold_dom_sf"/>
</dbReference>
<dbReference type="RefSeq" id="WP_098736053.1">
    <property type="nucleotide sequence ID" value="NZ_PDKW01000039.1"/>
</dbReference>
<organism evidence="7 8">
    <name type="scientific">Azospirillum palustre</name>
    <dbReference type="NCBI Taxonomy" id="2044885"/>
    <lineage>
        <taxon>Bacteria</taxon>
        <taxon>Pseudomonadati</taxon>
        <taxon>Pseudomonadota</taxon>
        <taxon>Alphaproteobacteria</taxon>
        <taxon>Rhodospirillales</taxon>
        <taxon>Azospirillaceae</taxon>
        <taxon>Azospirillum</taxon>
    </lineage>
</organism>
<dbReference type="PANTHER" id="PTHR32305:SF15">
    <property type="entry name" value="PROTEIN RHSA-RELATED"/>
    <property type="match status" value="1"/>
</dbReference>
<protein>
    <submittedName>
        <fullName evidence="7">Type VI secretion system tip protein VgrG</fullName>
    </submittedName>
</protein>
<dbReference type="SUPFAM" id="SSF69349">
    <property type="entry name" value="Phage fibre proteins"/>
    <property type="match status" value="1"/>
</dbReference>
<gene>
    <name evidence="7" type="ORF">CRT60_08930</name>
</gene>
<dbReference type="OrthoDB" id="9762420at2"/>
<evidence type="ECO:0000259" key="5">
    <source>
        <dbReference type="Pfam" id="PF04717"/>
    </source>
</evidence>
<dbReference type="InterPro" id="IPR050708">
    <property type="entry name" value="T6SS_VgrG/RHS"/>
</dbReference>
<proteinExistence type="inferred from homology"/>
<accession>A0A2B8BKJ8</accession>
<evidence type="ECO:0000256" key="2">
    <source>
        <dbReference type="ARBA" id="ARBA00005558"/>
    </source>
</evidence>
<dbReference type="EMBL" id="PDKW01000039">
    <property type="protein sequence ID" value="PGH58068.1"/>
    <property type="molecule type" value="Genomic_DNA"/>
</dbReference>
<keyword evidence="3" id="KW-0964">Secreted</keyword>
<evidence type="ECO:0000259" key="6">
    <source>
        <dbReference type="Pfam" id="PF22178"/>
    </source>
</evidence>
<evidence type="ECO:0000313" key="7">
    <source>
        <dbReference type="EMBL" id="PGH58068.1"/>
    </source>
</evidence>
<dbReference type="Gene3D" id="2.40.50.230">
    <property type="entry name" value="Gp5 N-terminal domain"/>
    <property type="match status" value="1"/>
</dbReference>
<dbReference type="FunFam" id="3.55.50.10:FF:000001">
    <property type="entry name" value="Actin cross-linking toxin VgrG1"/>
    <property type="match status" value="1"/>
</dbReference>
<comment type="similarity">
    <text evidence="2">Belongs to the VgrG protein family.</text>
</comment>
<dbReference type="InterPro" id="IPR054030">
    <property type="entry name" value="Gp5_Vgr_C"/>
</dbReference>
<comment type="caution">
    <text evidence="7">The sequence shown here is derived from an EMBL/GenBank/DDBJ whole genome shotgun (WGS) entry which is preliminary data.</text>
</comment>
<dbReference type="Pfam" id="PF04717">
    <property type="entry name" value="Phage_base_V"/>
    <property type="match status" value="1"/>
</dbReference>
<name>A0A2B8BKJ8_9PROT</name>
<dbReference type="NCBIfam" id="TIGR03361">
    <property type="entry name" value="VI_Rhs_Vgr"/>
    <property type="match status" value="1"/>
</dbReference>
<dbReference type="Gene3D" id="2.30.110.50">
    <property type="match status" value="1"/>
</dbReference>
<evidence type="ECO:0000313" key="8">
    <source>
        <dbReference type="Proteomes" id="UP000225379"/>
    </source>
</evidence>
<dbReference type="Proteomes" id="UP000225379">
    <property type="component" value="Unassembled WGS sequence"/>
</dbReference>
<feature type="domain" description="Gp5/Type VI secretion system Vgr protein OB-fold" evidence="5">
    <location>
        <begin position="392"/>
        <end position="459"/>
    </location>
</feature>
<dbReference type="Gene3D" id="4.10.220.110">
    <property type="match status" value="1"/>
</dbReference>
<dbReference type="SUPFAM" id="SSF69255">
    <property type="entry name" value="gp5 N-terminal domain-like"/>
    <property type="match status" value="1"/>
</dbReference>
<feature type="domain" description="Gp5/Type VI secretion system Vgr C-terminal trimerisation" evidence="6">
    <location>
        <begin position="476"/>
        <end position="581"/>
    </location>
</feature>
<dbReference type="GO" id="GO:0005576">
    <property type="term" value="C:extracellular region"/>
    <property type="evidence" value="ECO:0007669"/>
    <property type="project" value="UniProtKB-SubCell"/>
</dbReference>
<feature type="region of interest" description="Disordered" evidence="4">
    <location>
        <begin position="629"/>
        <end position="669"/>
    </location>
</feature>
<reference evidence="8" key="1">
    <citation type="submission" date="2017-10" db="EMBL/GenBank/DDBJ databases">
        <authorList>
            <person name="Kravchenko I.K."/>
            <person name="Grouzdev D.S."/>
        </authorList>
    </citation>
    <scope>NUCLEOTIDE SEQUENCE [LARGE SCALE GENOMIC DNA]</scope>
    <source>
        <strain evidence="8">B2</strain>
    </source>
</reference>
<evidence type="ECO:0000256" key="4">
    <source>
        <dbReference type="SAM" id="MobiDB-lite"/>
    </source>
</evidence>
<sequence>MLKQAYRDIAVSSHLGEDVLVFRRMTAVEEISTPFRFDIDLLTARPKIDFDSMLGQNMTVRLRLDTGERHFNGFVTAFSHVGSAGRHGLYRAVLRPWLWFLTRNRDCRIFQDKTVPDIVKAVLREHGFTDIKDRLSGSYQPWEYCVQYQESDFAFISRLLEHEGIYYYFTHQNGNHTLVLGDGVGAHDHLTPTDRLRYNPEARHRESVPSVDAWTVGRQVLSGACTVDDFDFERPKAVLRTGLSMARPHALSGMEVFEYPADMAYMKTGQRSGMGPVYARMRLEEIQCRHETVDAATTVRDLRCGQLFSLTHHPIDDQNREYLVLSTVSEIVSDEFEGGSDSASAQEPYRCRFTVLNSQEQFRPPRETPLPVMRGPQTAIVSGKSGEEIWTDKYGRIKVRFHWDRTGKADETSSCWIRVAQSWAGKRWGAQFLPRIGQEVIVDFLDGDPNRPVVTGSLYNGDAMPPYELPAKATQSGVRTNTVKGSGANELRFEDKAGEEQILIQAQRNQDNHVRNDTLERIGRDRHLIVGGNQLERVDADQHLTVEGDRNEKVTGTVSLTVEHDLHQKVAQNAAMQSGMEIHLKAGMNLVLEAGASVTIKASGSFITIGPSGVTISGAMVLINSGGSAGSGAGAHPDMPKLPKAAASDSHGSATAVEPKPKYTPPKLALSSHPVAKQLTDAYNNGTPFCEQCEAGRKAAAMDGGGSR</sequence>
<dbReference type="Pfam" id="PF05954">
    <property type="entry name" value="Phage_GPD"/>
    <property type="match status" value="1"/>
</dbReference>
<evidence type="ECO:0000256" key="3">
    <source>
        <dbReference type="ARBA" id="ARBA00022525"/>
    </source>
</evidence>
<comment type="subcellular location">
    <subcellularLocation>
        <location evidence="1">Secreted</location>
    </subcellularLocation>
</comment>
<evidence type="ECO:0000256" key="1">
    <source>
        <dbReference type="ARBA" id="ARBA00004613"/>
    </source>
</evidence>
<keyword evidence="8" id="KW-1185">Reference proteome</keyword>
<dbReference type="InterPro" id="IPR006531">
    <property type="entry name" value="Gp5/Vgr_OB"/>
</dbReference>
<dbReference type="NCBIfam" id="TIGR01646">
    <property type="entry name" value="vgr_GE"/>
    <property type="match status" value="1"/>
</dbReference>